<comment type="subcellular location">
    <subcellularLocation>
        <location evidence="1">Secreted</location>
    </subcellularLocation>
</comment>
<reference evidence="6 7" key="1">
    <citation type="submission" date="2020-11" db="EMBL/GenBank/DDBJ databases">
        <authorList>
            <person name="Wallbank WR R."/>
            <person name="Pardo Diaz C."/>
            <person name="Kozak K."/>
            <person name="Martin S."/>
            <person name="Jiggins C."/>
            <person name="Moest M."/>
            <person name="Warren A I."/>
            <person name="Generalovic N T."/>
            <person name="Byers J.R.P. K."/>
            <person name="Montejo-Kovacevich G."/>
            <person name="Yen C E."/>
        </authorList>
    </citation>
    <scope>NUCLEOTIDE SEQUENCE [LARGE SCALE GENOMIC DNA]</scope>
</reference>
<dbReference type="FunCoup" id="A0A7R8UFX4">
    <property type="interactions" value="53"/>
</dbReference>
<dbReference type="EMBL" id="LR899009">
    <property type="protein sequence ID" value="CAD7079854.1"/>
    <property type="molecule type" value="Genomic_DNA"/>
</dbReference>
<dbReference type="InterPro" id="IPR054577">
    <property type="entry name" value="OBP47-like_dom"/>
</dbReference>
<dbReference type="Pfam" id="PF22651">
    <property type="entry name" value="OBP47_like"/>
    <property type="match status" value="1"/>
</dbReference>
<dbReference type="OrthoDB" id="8118963at2759"/>
<evidence type="ECO:0000256" key="1">
    <source>
        <dbReference type="ARBA" id="ARBA00004613"/>
    </source>
</evidence>
<comment type="similarity">
    <text evidence="2">Belongs to the PBP/GOBP family.</text>
</comment>
<evidence type="ECO:0000259" key="5">
    <source>
        <dbReference type="Pfam" id="PF22651"/>
    </source>
</evidence>
<dbReference type="InParanoid" id="A0A7R8UFX4"/>
<dbReference type="Proteomes" id="UP000594454">
    <property type="component" value="Chromosome 1"/>
</dbReference>
<evidence type="ECO:0000256" key="2">
    <source>
        <dbReference type="ARBA" id="ARBA00008098"/>
    </source>
</evidence>
<evidence type="ECO:0000313" key="7">
    <source>
        <dbReference type="Proteomes" id="UP000594454"/>
    </source>
</evidence>
<protein>
    <recommendedName>
        <fullName evidence="5">OBP47-like domain-containing protein</fullName>
    </recommendedName>
</protein>
<dbReference type="Gene3D" id="1.10.238.270">
    <property type="match status" value="1"/>
</dbReference>
<dbReference type="InterPro" id="IPR052295">
    <property type="entry name" value="Odorant-binding_protein"/>
</dbReference>
<dbReference type="AlphaFoldDB" id="A0A7R8UFX4"/>
<proteinExistence type="inferred from homology"/>
<dbReference type="GO" id="GO:0005576">
    <property type="term" value="C:extracellular region"/>
    <property type="evidence" value="ECO:0007669"/>
    <property type="project" value="UniProtKB-SubCell"/>
</dbReference>
<organism evidence="6 7">
    <name type="scientific">Hermetia illucens</name>
    <name type="common">Black soldier fly</name>
    <dbReference type="NCBI Taxonomy" id="343691"/>
    <lineage>
        <taxon>Eukaryota</taxon>
        <taxon>Metazoa</taxon>
        <taxon>Ecdysozoa</taxon>
        <taxon>Arthropoda</taxon>
        <taxon>Hexapoda</taxon>
        <taxon>Insecta</taxon>
        <taxon>Pterygota</taxon>
        <taxon>Neoptera</taxon>
        <taxon>Endopterygota</taxon>
        <taxon>Diptera</taxon>
        <taxon>Brachycera</taxon>
        <taxon>Stratiomyomorpha</taxon>
        <taxon>Stratiomyidae</taxon>
        <taxon>Hermetiinae</taxon>
        <taxon>Hermetia</taxon>
    </lineage>
</organism>
<accession>A0A7R8UFX4</accession>
<dbReference type="OMA" id="NEMIPAQ"/>
<keyword evidence="3" id="KW-0964">Secreted</keyword>
<feature type="signal peptide" evidence="4">
    <location>
        <begin position="1"/>
        <end position="19"/>
    </location>
</feature>
<keyword evidence="4" id="KW-0732">Signal</keyword>
<dbReference type="PANTHER" id="PTHR21066">
    <property type="entry name" value="ODORANT-BINDING PROTEIN 59A-RELATED"/>
    <property type="match status" value="1"/>
</dbReference>
<gene>
    <name evidence="6" type="ORF">HERILL_LOCUS3042</name>
</gene>
<feature type="domain" description="OBP47-like" evidence="5">
    <location>
        <begin position="53"/>
        <end position="167"/>
    </location>
</feature>
<evidence type="ECO:0000313" key="6">
    <source>
        <dbReference type="EMBL" id="CAD7079854.1"/>
    </source>
</evidence>
<feature type="chain" id="PRO_5030924552" description="OBP47-like domain-containing protein" evidence="4">
    <location>
        <begin position="20"/>
        <end position="175"/>
    </location>
</feature>
<dbReference type="PROSITE" id="PS51257">
    <property type="entry name" value="PROKAR_LIPOPROTEIN"/>
    <property type="match status" value="1"/>
</dbReference>
<evidence type="ECO:0000256" key="4">
    <source>
        <dbReference type="SAM" id="SignalP"/>
    </source>
</evidence>
<keyword evidence="7" id="KW-1185">Reference proteome</keyword>
<dbReference type="PANTHER" id="PTHR21066:SF9">
    <property type="entry name" value="ODORANT-BINDING PROTEIN 59A"/>
    <property type="match status" value="1"/>
</dbReference>
<sequence>MIRCSVIVVIYTLTVQIVADPSCLNPPPNNFITSCCVRNGHLRDIVAKCNEMIPAQTAARSFCHAECVFNETGLSANNVIQHDKMVEVTKDLFKDTTEFMPVIDAAMKKCKGVAEAKLVKINEIKLDGADKCHPLPALIMSCFLAELFINCPASLWQNTEECTQAKTFMTVCIMN</sequence>
<evidence type="ECO:0000256" key="3">
    <source>
        <dbReference type="ARBA" id="ARBA00022525"/>
    </source>
</evidence>
<name>A0A7R8UFX4_HERIL</name>